<dbReference type="Proteomes" id="UP001152888">
    <property type="component" value="Unassembled WGS sequence"/>
</dbReference>
<evidence type="ECO:0000256" key="1">
    <source>
        <dbReference type="SAM" id="Phobius"/>
    </source>
</evidence>
<keyword evidence="3" id="KW-1185">Reference proteome</keyword>
<evidence type="ECO:0000313" key="3">
    <source>
        <dbReference type="Proteomes" id="UP001152888"/>
    </source>
</evidence>
<keyword evidence="1" id="KW-1133">Transmembrane helix</keyword>
<comment type="caution">
    <text evidence="2">The sequence shown here is derived from an EMBL/GenBank/DDBJ whole genome shotgun (WGS) entry which is preliminary data.</text>
</comment>
<evidence type="ECO:0000313" key="2">
    <source>
        <dbReference type="EMBL" id="CAH1981801.1"/>
    </source>
</evidence>
<dbReference type="EMBL" id="CAKOFQ010006913">
    <property type="protein sequence ID" value="CAH1981801.1"/>
    <property type="molecule type" value="Genomic_DNA"/>
</dbReference>
<accession>A0A9P0L0T8</accession>
<gene>
    <name evidence="2" type="ORF">ACAOBT_LOCUS14681</name>
</gene>
<proteinExistence type="predicted"/>
<protein>
    <submittedName>
        <fullName evidence="2">Uncharacterized protein</fullName>
    </submittedName>
</protein>
<name>A0A9P0L0T8_ACAOB</name>
<organism evidence="2 3">
    <name type="scientific">Acanthoscelides obtectus</name>
    <name type="common">Bean weevil</name>
    <name type="synonym">Bruchus obtectus</name>
    <dbReference type="NCBI Taxonomy" id="200917"/>
    <lineage>
        <taxon>Eukaryota</taxon>
        <taxon>Metazoa</taxon>
        <taxon>Ecdysozoa</taxon>
        <taxon>Arthropoda</taxon>
        <taxon>Hexapoda</taxon>
        <taxon>Insecta</taxon>
        <taxon>Pterygota</taxon>
        <taxon>Neoptera</taxon>
        <taxon>Endopterygota</taxon>
        <taxon>Coleoptera</taxon>
        <taxon>Polyphaga</taxon>
        <taxon>Cucujiformia</taxon>
        <taxon>Chrysomeloidea</taxon>
        <taxon>Chrysomelidae</taxon>
        <taxon>Bruchinae</taxon>
        <taxon>Bruchini</taxon>
        <taxon>Acanthoscelides</taxon>
    </lineage>
</organism>
<sequence>MVCKTLVLTPGCGPPKLYLLLCFLFTICILLSTAGSNRYIFYEHIYFQLRCDCTFLIFT</sequence>
<dbReference type="AlphaFoldDB" id="A0A9P0L0T8"/>
<keyword evidence="1" id="KW-0472">Membrane</keyword>
<feature type="transmembrane region" description="Helical" evidence="1">
    <location>
        <begin position="17"/>
        <end position="40"/>
    </location>
</feature>
<keyword evidence="1" id="KW-0812">Transmembrane</keyword>
<reference evidence="2" key="1">
    <citation type="submission" date="2022-03" db="EMBL/GenBank/DDBJ databases">
        <authorList>
            <person name="Sayadi A."/>
        </authorList>
    </citation>
    <scope>NUCLEOTIDE SEQUENCE</scope>
</reference>